<evidence type="ECO:0000259" key="2">
    <source>
        <dbReference type="Pfam" id="PF14346"/>
    </source>
</evidence>
<evidence type="ECO:0000313" key="3">
    <source>
        <dbReference type="EMBL" id="KGO98017.1"/>
    </source>
</evidence>
<dbReference type="EMBL" id="AVBH01000148">
    <property type="protein sequence ID" value="KGO98017.1"/>
    <property type="molecule type" value="Genomic_DNA"/>
</dbReference>
<dbReference type="OrthoDB" id="6028453at2"/>
<feature type="domain" description="DUF4398" evidence="2">
    <location>
        <begin position="33"/>
        <end position="108"/>
    </location>
</feature>
<dbReference type="AlphaFoldDB" id="A0A0A0M7N4"/>
<dbReference type="eggNOG" id="ENOG5032YY1">
    <property type="taxonomic scope" value="Bacteria"/>
</dbReference>
<keyword evidence="4" id="KW-1185">Reference proteome</keyword>
<comment type="caution">
    <text evidence="3">The sequence shown here is derived from an EMBL/GenBank/DDBJ whole genome shotgun (WGS) entry which is preliminary data.</text>
</comment>
<name>A0A0A0M7N4_9GAMM</name>
<gene>
    <name evidence="3" type="ORF">N791_05965</name>
</gene>
<protein>
    <submittedName>
        <fullName evidence="3">Membrane protein</fullName>
    </submittedName>
</protein>
<dbReference type="STRING" id="1385515.GCA_000423325_01279"/>
<feature type="signal peptide" evidence="1">
    <location>
        <begin position="1"/>
        <end position="18"/>
    </location>
</feature>
<proteinExistence type="predicted"/>
<feature type="chain" id="PRO_5001973457" evidence="1">
    <location>
        <begin position="19"/>
        <end position="112"/>
    </location>
</feature>
<accession>A0A0A0M7N4</accession>
<keyword evidence="1" id="KW-0732">Signal</keyword>
<reference evidence="3 4" key="1">
    <citation type="submission" date="2013-08" db="EMBL/GenBank/DDBJ databases">
        <title>Genomic analysis of Lysobacter defluvii.</title>
        <authorList>
            <person name="Wang Q."/>
            <person name="Wang G."/>
        </authorList>
    </citation>
    <scope>NUCLEOTIDE SEQUENCE [LARGE SCALE GENOMIC DNA]</scope>
    <source>
        <strain evidence="3 4">IMMIB APB-9</strain>
    </source>
</reference>
<evidence type="ECO:0000313" key="4">
    <source>
        <dbReference type="Proteomes" id="UP000030003"/>
    </source>
</evidence>
<dbReference type="InterPro" id="IPR025511">
    <property type="entry name" value="DUF4398"/>
</dbReference>
<evidence type="ECO:0000256" key="1">
    <source>
        <dbReference type="SAM" id="SignalP"/>
    </source>
</evidence>
<organism evidence="3 4">
    <name type="scientific">Lysobacter defluvii IMMIB APB-9 = DSM 18482</name>
    <dbReference type="NCBI Taxonomy" id="1385515"/>
    <lineage>
        <taxon>Bacteria</taxon>
        <taxon>Pseudomonadati</taxon>
        <taxon>Pseudomonadota</taxon>
        <taxon>Gammaproteobacteria</taxon>
        <taxon>Lysobacterales</taxon>
        <taxon>Lysobacteraceae</taxon>
        <taxon>Novilysobacter</taxon>
    </lineage>
</organism>
<dbReference type="RefSeq" id="WP_036138064.1">
    <property type="nucleotide sequence ID" value="NZ_AVBH01000148.1"/>
</dbReference>
<sequence>MTPSFSHLGRLLAGTVLACVLASCATVPPPTSELNTAQQAVVRATGADADQYAREQIELARQALSRAQSAMAQGDNDNARAYALAAAADADLARALSLEALATAQVAQRRAE</sequence>
<dbReference type="Pfam" id="PF14346">
    <property type="entry name" value="DUF4398"/>
    <property type="match status" value="1"/>
</dbReference>
<dbReference type="Gene3D" id="1.20.1270.390">
    <property type="match status" value="1"/>
</dbReference>
<feature type="non-terminal residue" evidence="3">
    <location>
        <position position="112"/>
    </location>
</feature>
<dbReference type="Proteomes" id="UP000030003">
    <property type="component" value="Unassembled WGS sequence"/>
</dbReference>